<keyword evidence="5" id="KW-1185">Reference proteome</keyword>
<proteinExistence type="inferred from homology"/>
<evidence type="ECO:0000256" key="3">
    <source>
        <dbReference type="SAM" id="SignalP"/>
    </source>
</evidence>
<evidence type="ECO:0000313" key="4">
    <source>
        <dbReference type="Ensembl" id="ENSCMIP00000007654.1"/>
    </source>
</evidence>
<dbReference type="InParanoid" id="A0A4W3HD01"/>
<protein>
    <submittedName>
        <fullName evidence="4">Uncharacterized protein</fullName>
    </submittedName>
</protein>
<sequence>MMRILFALAVLSIFLKTSHGNWEESVQQPGNGWDLDRVSVLGPHPARGGGLYRGELLLRVRAALRNMHDFFVGLMGRRNVEYGENKAFAFNICSSTGSASNACFVGETRQPIVHGSVPQTAAD</sequence>
<reference evidence="4" key="5">
    <citation type="submission" date="2025-09" db="UniProtKB">
        <authorList>
            <consortium name="Ensembl"/>
        </authorList>
    </citation>
    <scope>IDENTIFICATION</scope>
</reference>
<dbReference type="AlphaFoldDB" id="A0A4W3HD01"/>
<keyword evidence="3" id="KW-0732">Signal</keyword>
<name>A0A4W3HD01_CALMI</name>
<evidence type="ECO:0000256" key="2">
    <source>
        <dbReference type="ARBA" id="ARBA00022815"/>
    </source>
</evidence>
<feature type="chain" id="PRO_5021442247" evidence="3">
    <location>
        <begin position="21"/>
        <end position="123"/>
    </location>
</feature>
<organism evidence="4 5">
    <name type="scientific">Callorhinchus milii</name>
    <name type="common">Ghost shark</name>
    <dbReference type="NCBI Taxonomy" id="7868"/>
    <lineage>
        <taxon>Eukaryota</taxon>
        <taxon>Metazoa</taxon>
        <taxon>Chordata</taxon>
        <taxon>Craniata</taxon>
        <taxon>Vertebrata</taxon>
        <taxon>Chondrichthyes</taxon>
        <taxon>Holocephali</taxon>
        <taxon>Chimaeriformes</taxon>
        <taxon>Callorhinchidae</taxon>
        <taxon>Callorhinchus</taxon>
    </lineage>
</organism>
<reference evidence="5" key="2">
    <citation type="journal article" date="2007" name="PLoS Biol.">
        <title>Survey sequencing and comparative analysis of the elephant shark (Callorhinchus milii) genome.</title>
        <authorList>
            <person name="Venkatesh B."/>
            <person name="Kirkness E.F."/>
            <person name="Loh Y.H."/>
            <person name="Halpern A.L."/>
            <person name="Lee A.P."/>
            <person name="Johnson J."/>
            <person name="Dandona N."/>
            <person name="Viswanathan L.D."/>
            <person name="Tay A."/>
            <person name="Venter J.C."/>
            <person name="Strausberg R.L."/>
            <person name="Brenner S."/>
        </authorList>
    </citation>
    <scope>NUCLEOTIDE SEQUENCE [LARGE SCALE GENOMIC DNA]</scope>
</reference>
<evidence type="ECO:0000313" key="5">
    <source>
        <dbReference type="Proteomes" id="UP000314986"/>
    </source>
</evidence>
<reference evidence="4" key="4">
    <citation type="submission" date="2025-08" db="UniProtKB">
        <authorList>
            <consortium name="Ensembl"/>
        </authorList>
    </citation>
    <scope>IDENTIFICATION</scope>
</reference>
<feature type="signal peptide" evidence="3">
    <location>
        <begin position="1"/>
        <end position="20"/>
    </location>
</feature>
<comment type="similarity">
    <text evidence="1">Belongs to the tachykinin family.</text>
</comment>
<dbReference type="Ensembl" id="ENSCMIT00000007879.1">
    <property type="protein sequence ID" value="ENSCMIP00000007654.1"/>
    <property type="gene ID" value="ENSCMIG00000004183.1"/>
</dbReference>
<dbReference type="Proteomes" id="UP000314986">
    <property type="component" value="Unassembled WGS sequence"/>
</dbReference>
<dbReference type="InterPro" id="IPR013055">
    <property type="entry name" value="Tachy_Neuro_lke_CS"/>
</dbReference>
<keyword evidence="2" id="KW-0027">Amidation</keyword>
<dbReference type="PROSITE" id="PS00267">
    <property type="entry name" value="TACHYKININ"/>
    <property type="match status" value="1"/>
</dbReference>
<accession>A0A4W3HD01</accession>
<reference evidence="5" key="3">
    <citation type="journal article" date="2014" name="Nature">
        <title>Elephant shark genome provides unique insights into gnathostome evolution.</title>
        <authorList>
            <consortium name="International Elephant Shark Genome Sequencing Consortium"/>
            <person name="Venkatesh B."/>
            <person name="Lee A.P."/>
            <person name="Ravi V."/>
            <person name="Maurya A.K."/>
            <person name="Lian M.M."/>
            <person name="Swann J.B."/>
            <person name="Ohta Y."/>
            <person name="Flajnik M.F."/>
            <person name="Sutoh Y."/>
            <person name="Kasahara M."/>
            <person name="Hoon S."/>
            <person name="Gangu V."/>
            <person name="Roy S.W."/>
            <person name="Irimia M."/>
            <person name="Korzh V."/>
            <person name="Kondrychyn I."/>
            <person name="Lim Z.W."/>
            <person name="Tay B.H."/>
            <person name="Tohari S."/>
            <person name="Kong K.W."/>
            <person name="Ho S."/>
            <person name="Lorente-Galdos B."/>
            <person name="Quilez J."/>
            <person name="Marques-Bonet T."/>
            <person name="Raney B.J."/>
            <person name="Ingham P.W."/>
            <person name="Tay A."/>
            <person name="Hillier L.W."/>
            <person name="Minx P."/>
            <person name="Boehm T."/>
            <person name="Wilson R.K."/>
            <person name="Brenner S."/>
            <person name="Warren W.C."/>
        </authorList>
    </citation>
    <scope>NUCLEOTIDE SEQUENCE [LARGE SCALE GENOMIC DNA]</scope>
</reference>
<evidence type="ECO:0000256" key="1">
    <source>
        <dbReference type="ARBA" id="ARBA00007518"/>
    </source>
</evidence>
<reference evidence="5" key="1">
    <citation type="journal article" date="2006" name="Science">
        <title>Ancient noncoding elements conserved in the human genome.</title>
        <authorList>
            <person name="Venkatesh B."/>
            <person name="Kirkness E.F."/>
            <person name="Loh Y.H."/>
            <person name="Halpern A.L."/>
            <person name="Lee A.P."/>
            <person name="Johnson J."/>
            <person name="Dandona N."/>
            <person name="Viswanathan L.D."/>
            <person name="Tay A."/>
            <person name="Venter J.C."/>
            <person name="Strausberg R.L."/>
            <person name="Brenner S."/>
        </authorList>
    </citation>
    <scope>NUCLEOTIDE SEQUENCE [LARGE SCALE GENOMIC DNA]</scope>
</reference>